<keyword evidence="2" id="KW-1185">Reference proteome</keyword>
<dbReference type="RefSeq" id="WP_228106322.1">
    <property type="nucleotide sequence ID" value="NZ_CP101637.1"/>
</dbReference>
<protein>
    <submittedName>
        <fullName evidence="1">Uncharacterized protein</fullName>
    </submittedName>
</protein>
<organism evidence="1 2">
    <name type="scientific">Terrisporobacter mayombei</name>
    <dbReference type="NCBI Taxonomy" id="1541"/>
    <lineage>
        <taxon>Bacteria</taxon>
        <taxon>Bacillati</taxon>
        <taxon>Bacillota</taxon>
        <taxon>Clostridia</taxon>
        <taxon>Peptostreptococcales</taxon>
        <taxon>Peptostreptococcaceae</taxon>
        <taxon>Terrisporobacter</taxon>
    </lineage>
</organism>
<evidence type="ECO:0000313" key="2">
    <source>
        <dbReference type="Proteomes" id="UP001235030"/>
    </source>
</evidence>
<proteinExistence type="predicted"/>
<evidence type="ECO:0000313" key="1">
    <source>
        <dbReference type="EMBL" id="WMT79835.1"/>
    </source>
</evidence>
<dbReference type="InterPro" id="IPR000415">
    <property type="entry name" value="Nitroreductase-like"/>
</dbReference>
<dbReference type="Proteomes" id="UP001235030">
    <property type="component" value="Chromosome"/>
</dbReference>
<name>A0ABY9PVV9_9FIRM</name>
<dbReference type="SUPFAM" id="SSF55469">
    <property type="entry name" value="FMN-dependent nitroreductase-like"/>
    <property type="match status" value="1"/>
</dbReference>
<dbReference type="EMBL" id="CP101637">
    <property type="protein sequence ID" value="WMT79835.1"/>
    <property type="molecule type" value="Genomic_DNA"/>
</dbReference>
<sequence length="69" mass="8047">MIRALNRKRIAQILNLSEDYIIHIALAIGKPAQTVIVEDINKDEDIKYWMEDNKTHHVPKIIINDLIID</sequence>
<dbReference type="Gene3D" id="2.20.180.10">
    <property type="entry name" value="putative fmn-dependent nitroreductase like domains"/>
    <property type="match status" value="1"/>
</dbReference>
<dbReference type="InterPro" id="IPR023312">
    <property type="entry name" value="Put_nitroreductase_C_bac"/>
</dbReference>
<accession>A0ABY9PVV9</accession>
<gene>
    <name evidence="1" type="ORF">TEMA_01050</name>
</gene>
<reference evidence="1 2" key="1">
    <citation type="submission" date="2022-07" db="EMBL/GenBank/DDBJ databases">
        <title>Genome sequence of Terrisporobacter mayombei DSM6539.</title>
        <authorList>
            <person name="Boeer T."/>
            <person name="Bengelsdorf F.R."/>
            <person name="Daniel R."/>
            <person name="Poehlein A."/>
        </authorList>
    </citation>
    <scope>NUCLEOTIDE SEQUENCE [LARGE SCALE GENOMIC DNA]</scope>
    <source>
        <strain evidence="1 2">DSM 6539</strain>
    </source>
</reference>